<dbReference type="PANTHER" id="PTHR44196">
    <property type="entry name" value="DEHYDROGENASE/REDUCTASE SDR FAMILY MEMBER 7B"/>
    <property type="match status" value="1"/>
</dbReference>
<dbReference type="PRINTS" id="PR00080">
    <property type="entry name" value="SDRFAMILY"/>
</dbReference>
<comment type="caution">
    <text evidence="4">The sequence shown here is derived from an EMBL/GenBank/DDBJ whole genome shotgun (WGS) entry which is preliminary data.</text>
</comment>
<evidence type="ECO:0000313" key="5">
    <source>
        <dbReference type="Proteomes" id="UP000434639"/>
    </source>
</evidence>
<dbReference type="Proteomes" id="UP000434639">
    <property type="component" value="Unassembled WGS sequence"/>
</dbReference>
<dbReference type="InterPro" id="IPR002347">
    <property type="entry name" value="SDR_fam"/>
</dbReference>
<dbReference type="PANTHER" id="PTHR44196:SF1">
    <property type="entry name" value="DEHYDROGENASE_REDUCTASE SDR FAMILY MEMBER 7B"/>
    <property type="match status" value="1"/>
</dbReference>
<dbReference type="GO" id="GO:0016616">
    <property type="term" value="F:oxidoreductase activity, acting on the CH-OH group of donors, NAD or NADP as acceptor"/>
    <property type="evidence" value="ECO:0007669"/>
    <property type="project" value="UniProtKB-ARBA"/>
</dbReference>
<organism evidence="4 5">
    <name type="scientific">Metabacillus mangrovi</name>
    <dbReference type="NCBI Taxonomy" id="1491830"/>
    <lineage>
        <taxon>Bacteria</taxon>
        <taxon>Bacillati</taxon>
        <taxon>Bacillota</taxon>
        <taxon>Bacilli</taxon>
        <taxon>Bacillales</taxon>
        <taxon>Bacillaceae</taxon>
        <taxon>Metabacillus</taxon>
    </lineage>
</organism>
<dbReference type="InterPro" id="IPR020904">
    <property type="entry name" value="Sc_DH/Rdtase_CS"/>
</dbReference>
<dbReference type="Pfam" id="PF00106">
    <property type="entry name" value="adh_short"/>
    <property type="match status" value="1"/>
</dbReference>
<keyword evidence="5" id="KW-1185">Reference proteome</keyword>
<evidence type="ECO:0000313" key="4">
    <source>
        <dbReference type="EMBL" id="MTH52296.1"/>
    </source>
</evidence>
<dbReference type="RefSeq" id="WP_155110810.1">
    <property type="nucleotide sequence ID" value="NZ_WMIB01000001.1"/>
</dbReference>
<dbReference type="PIRSF" id="PIRSF000126">
    <property type="entry name" value="11-beta-HSD1"/>
    <property type="match status" value="1"/>
</dbReference>
<dbReference type="PROSITE" id="PS00061">
    <property type="entry name" value="ADH_SHORT"/>
    <property type="match status" value="1"/>
</dbReference>
<evidence type="ECO:0000256" key="3">
    <source>
        <dbReference type="RuleBase" id="RU000363"/>
    </source>
</evidence>
<dbReference type="Gene3D" id="3.40.50.720">
    <property type="entry name" value="NAD(P)-binding Rossmann-like Domain"/>
    <property type="match status" value="1"/>
</dbReference>
<gene>
    <name evidence="4" type="ORF">GKZ89_02675</name>
</gene>
<reference evidence="4 5" key="1">
    <citation type="journal article" date="2017" name="Int. J. Syst. Evol. Microbiol.">
        <title>Bacillus mangrovi sp. nov., isolated from a sediment sample from a mangrove forest.</title>
        <authorList>
            <person name="Gupta V."/>
            <person name="Singh P.K."/>
            <person name="Korpole S."/>
            <person name="Tanuku N.R.S."/>
            <person name="Pinnaka A.K."/>
        </authorList>
    </citation>
    <scope>NUCLEOTIDE SEQUENCE [LARGE SCALE GENOMIC DNA]</scope>
    <source>
        <strain evidence="4 5">KCTC 33872</strain>
    </source>
</reference>
<sequence>MKLKNKVVYITGASGGIGEAMARKTAAAGASVVLLARREEKLKTLAAELRDTYGTEALYSVLDVSDTGAIEPVFRELLAKTGRIDVLINNAGFGVFKTVEDSALKEMEKMFKVNVFGLIGCTKAVLPAMRAQGSGHVINIASQAGKIATPKSSLYSATKHAVLGFSNSLRMECKGTGIQVTTVNPGPIRTDFFDTADESGEYTKNVERWMLTPEFVAEKVVQSIVHYKREINLPRWMNAGSTVYQLAPGLIEKLAGNAFNKK</sequence>
<evidence type="ECO:0000256" key="2">
    <source>
        <dbReference type="ARBA" id="ARBA00023002"/>
    </source>
</evidence>
<dbReference type="OrthoDB" id="9793345at2"/>
<protein>
    <submittedName>
        <fullName evidence="4">SDR family NAD(P)-dependent oxidoreductase</fullName>
    </submittedName>
</protein>
<dbReference type="EMBL" id="WMIB01000001">
    <property type="protein sequence ID" value="MTH52296.1"/>
    <property type="molecule type" value="Genomic_DNA"/>
</dbReference>
<dbReference type="FunFam" id="3.40.50.720:FF:000047">
    <property type="entry name" value="NADP-dependent L-serine/L-allo-threonine dehydrogenase"/>
    <property type="match status" value="1"/>
</dbReference>
<keyword evidence="2" id="KW-0560">Oxidoreductase</keyword>
<dbReference type="SUPFAM" id="SSF51735">
    <property type="entry name" value="NAD(P)-binding Rossmann-fold domains"/>
    <property type="match status" value="1"/>
</dbReference>
<evidence type="ECO:0000256" key="1">
    <source>
        <dbReference type="ARBA" id="ARBA00006484"/>
    </source>
</evidence>
<name>A0A7X2S3V2_9BACI</name>
<dbReference type="GO" id="GO:0016020">
    <property type="term" value="C:membrane"/>
    <property type="evidence" value="ECO:0007669"/>
    <property type="project" value="TreeGrafter"/>
</dbReference>
<dbReference type="PRINTS" id="PR00081">
    <property type="entry name" value="GDHRDH"/>
</dbReference>
<comment type="similarity">
    <text evidence="1 3">Belongs to the short-chain dehydrogenases/reductases (SDR) family.</text>
</comment>
<dbReference type="AlphaFoldDB" id="A0A7X2S3V2"/>
<dbReference type="InterPro" id="IPR036291">
    <property type="entry name" value="NAD(P)-bd_dom_sf"/>
</dbReference>
<proteinExistence type="inferred from homology"/>
<accession>A0A7X2S3V2</accession>